<accession>A0A803PD96</accession>
<dbReference type="AlphaFoldDB" id="A0A803PD96"/>
<protein>
    <recommendedName>
        <fullName evidence="3">RNase H type-1 domain-containing protein</fullName>
    </recommendedName>
</protein>
<reference evidence="1" key="2">
    <citation type="submission" date="2021-03" db="UniProtKB">
        <authorList>
            <consortium name="EnsemblPlants"/>
        </authorList>
    </citation>
    <scope>IDENTIFICATION</scope>
</reference>
<dbReference type="Gramene" id="evm.model.04.1481">
    <property type="protein sequence ID" value="cds.evm.model.04.1481"/>
    <property type="gene ID" value="evm.TU.04.1481"/>
</dbReference>
<keyword evidence="2" id="KW-1185">Reference proteome</keyword>
<dbReference type="Proteomes" id="UP000596661">
    <property type="component" value="Chromosome 4"/>
</dbReference>
<dbReference type="EMBL" id="UZAU01000390">
    <property type="status" value="NOT_ANNOTATED_CDS"/>
    <property type="molecule type" value="Genomic_DNA"/>
</dbReference>
<organism evidence="1 2">
    <name type="scientific">Cannabis sativa</name>
    <name type="common">Hemp</name>
    <name type="synonym">Marijuana</name>
    <dbReference type="NCBI Taxonomy" id="3483"/>
    <lineage>
        <taxon>Eukaryota</taxon>
        <taxon>Viridiplantae</taxon>
        <taxon>Streptophyta</taxon>
        <taxon>Embryophyta</taxon>
        <taxon>Tracheophyta</taxon>
        <taxon>Spermatophyta</taxon>
        <taxon>Magnoliopsida</taxon>
        <taxon>eudicotyledons</taxon>
        <taxon>Gunneridae</taxon>
        <taxon>Pentapetalae</taxon>
        <taxon>rosids</taxon>
        <taxon>fabids</taxon>
        <taxon>Rosales</taxon>
        <taxon>Cannabaceae</taxon>
        <taxon>Cannabis</taxon>
    </lineage>
</organism>
<sequence>METLQNINNGLVGAYHKSVIVGATTIFEHNNYISNALVVDDSFKYGLIGVAENYKGNSQRLQSARGESGFALEAELRAIVMAFDWALVLQWSEVTILSNYKVFVHALSHKKILDWRVAFYPIVKLCSKFSICNFKSIGRIDLPSQNWCFNSYECPWERDFLP</sequence>
<proteinExistence type="predicted"/>
<evidence type="ECO:0000313" key="2">
    <source>
        <dbReference type="Proteomes" id="UP000596661"/>
    </source>
</evidence>
<reference evidence="1" key="1">
    <citation type="submission" date="2018-11" db="EMBL/GenBank/DDBJ databases">
        <authorList>
            <person name="Grassa J C."/>
        </authorList>
    </citation>
    <scope>NUCLEOTIDE SEQUENCE [LARGE SCALE GENOMIC DNA]</scope>
</reference>
<evidence type="ECO:0008006" key="3">
    <source>
        <dbReference type="Google" id="ProtNLM"/>
    </source>
</evidence>
<evidence type="ECO:0000313" key="1">
    <source>
        <dbReference type="EnsemblPlants" id="cds.evm.model.04.1481"/>
    </source>
</evidence>
<dbReference type="EnsemblPlants" id="evm.model.04.1481">
    <property type="protein sequence ID" value="cds.evm.model.04.1481"/>
    <property type="gene ID" value="evm.TU.04.1481"/>
</dbReference>
<name>A0A803PD96_CANSA</name>